<organism evidence="1 2">
    <name type="scientific">Massilia arenae</name>
    <dbReference type="NCBI Taxonomy" id="2603288"/>
    <lineage>
        <taxon>Bacteria</taxon>
        <taxon>Pseudomonadati</taxon>
        <taxon>Pseudomonadota</taxon>
        <taxon>Betaproteobacteria</taxon>
        <taxon>Burkholderiales</taxon>
        <taxon>Oxalobacteraceae</taxon>
        <taxon>Telluria group</taxon>
        <taxon>Massilia</taxon>
    </lineage>
</organism>
<evidence type="ECO:0000313" key="1">
    <source>
        <dbReference type="EMBL" id="TXF99960.1"/>
    </source>
</evidence>
<accession>A0A5C7G413</accession>
<keyword evidence="2" id="KW-1185">Reference proteome</keyword>
<sequence length="341" mass="37600">MRVRETQAAAQDREGVEAAIERLLALHPQLHLARHGRKRLAPAVATSFAHVRALVDAVPPAREASAAAWDGDPYIHAWFGAPDDVASRISRSAELRAFFAANGDVPEAYAVLGMELTERHVLGARMEGETMRRDVPQTTVSFSDHQVRMCGPGDAELRDEIVRRLLDELALAGLARGAADKSRRAVLERERALLKTRLQLLERQGQGIRSVIGGDVASDPGELARLQAQVEKNARDLAGLGLREDALERELEHVRAVFAQPERHLTVSTRCLSLDRMNVVIEPGTSTGTPMSELEFRIVRLPTLPPRVRAFSLVRFARTSLLPETSVFEEAEQLLSSGLWS</sequence>
<name>A0A5C7G413_9BURK</name>
<dbReference type="EMBL" id="VPFD01000010">
    <property type="protein sequence ID" value="TXF99960.1"/>
    <property type="molecule type" value="Genomic_DNA"/>
</dbReference>
<protein>
    <submittedName>
        <fullName evidence="1">Uncharacterized protein</fullName>
    </submittedName>
</protein>
<dbReference type="AlphaFoldDB" id="A0A5C7G413"/>
<evidence type="ECO:0000313" key="2">
    <source>
        <dbReference type="Proteomes" id="UP000321413"/>
    </source>
</evidence>
<comment type="caution">
    <text evidence="1">The sequence shown here is derived from an EMBL/GenBank/DDBJ whole genome shotgun (WGS) entry which is preliminary data.</text>
</comment>
<reference evidence="1 2" key="1">
    <citation type="submission" date="2019-08" db="EMBL/GenBank/DDBJ databases">
        <title>Massilia golmudensis sp. nov., isolated from sand in the Qinghai-Tibetan Plateau.</title>
        <authorList>
            <person name="Zhang B."/>
        </authorList>
    </citation>
    <scope>NUCLEOTIDE SEQUENCE [LARGE SCALE GENOMIC DNA]</scope>
    <source>
        <strain evidence="1 2">GEM5</strain>
    </source>
</reference>
<dbReference type="Proteomes" id="UP000321413">
    <property type="component" value="Unassembled WGS sequence"/>
</dbReference>
<gene>
    <name evidence="1" type="ORF">FVD38_10950</name>
</gene>
<proteinExistence type="predicted"/>